<evidence type="ECO:0000313" key="2">
    <source>
        <dbReference type="EMBL" id="SIM49668.1"/>
    </source>
</evidence>
<evidence type="ECO:0008006" key="4">
    <source>
        <dbReference type="Google" id="ProtNLM"/>
    </source>
</evidence>
<feature type="transmembrane region" description="Helical" evidence="1">
    <location>
        <begin position="231"/>
        <end position="254"/>
    </location>
</feature>
<reference evidence="3" key="1">
    <citation type="submission" date="2016-12" db="EMBL/GenBank/DDBJ databases">
        <authorList>
            <person name="Varghese N."/>
            <person name="Submissions S."/>
        </authorList>
    </citation>
    <scope>NUCLEOTIDE SEQUENCE [LARGE SCALE GENOMIC DNA]</scope>
    <source>
        <strain evidence="3">DSM 45599</strain>
    </source>
</reference>
<feature type="transmembrane region" description="Helical" evidence="1">
    <location>
        <begin position="85"/>
        <end position="109"/>
    </location>
</feature>
<sequence>MVDWLMSGLVSWLAENVTDLLGGLLAFLASSIFVSPDFTVLPQVQSIAEKGALVVSACFILAIITVGITTMLSSSVEVRYGIKELVPRLVVGFVLSTFALPLTAVLIGVANALTVSMAGESAPTTEAVTFAQARIASAMTDQGAALLTVIIGLLIVVLMFMLVGTWLVRIGVLVILAGVAPVALACYATPWTQGAAELWWRTLLGCLATPTLQAVAFSAGINLLIDPGSNLPILLGLPGSDTVNLMLVIVVLWVTLKVPTMMRRYVSGAGSSNSGGVLLRAVVVQGVTRHLPLSRLGRAALRGGR</sequence>
<keyword evidence="1" id="KW-0812">Transmembrane</keyword>
<dbReference type="InterPro" id="IPR045782">
    <property type="entry name" value="TrbL_3"/>
</dbReference>
<feature type="transmembrane region" description="Helical" evidence="1">
    <location>
        <begin position="52"/>
        <end position="73"/>
    </location>
</feature>
<gene>
    <name evidence="2" type="ORF">SAMN04489832_0268</name>
</gene>
<name>A0A1N5TNY1_9ACTN</name>
<evidence type="ECO:0000256" key="1">
    <source>
        <dbReference type="SAM" id="Phobius"/>
    </source>
</evidence>
<feature type="transmembrane region" description="Helical" evidence="1">
    <location>
        <begin position="144"/>
        <end position="164"/>
    </location>
</feature>
<protein>
    <recommendedName>
        <fullName evidence="4">TrbL/VirB6 plasmid conjugal transfer protein</fullName>
    </recommendedName>
</protein>
<keyword evidence="3" id="KW-1185">Reference proteome</keyword>
<dbReference type="Proteomes" id="UP000185124">
    <property type="component" value="Unassembled WGS sequence"/>
</dbReference>
<dbReference type="RefSeq" id="WP_074308058.1">
    <property type="nucleotide sequence ID" value="NZ_FSQT01000001.1"/>
</dbReference>
<feature type="transmembrane region" description="Helical" evidence="1">
    <location>
        <begin position="170"/>
        <end position="190"/>
    </location>
</feature>
<proteinExistence type="predicted"/>
<accession>A0A1N5TNY1</accession>
<dbReference type="STRING" id="709881.SAMN04489832_0268"/>
<dbReference type="EMBL" id="FSQT01000001">
    <property type="protein sequence ID" value="SIM49668.1"/>
    <property type="molecule type" value="Genomic_DNA"/>
</dbReference>
<dbReference type="Pfam" id="PF19590">
    <property type="entry name" value="TrbL_3"/>
    <property type="match status" value="1"/>
</dbReference>
<keyword evidence="1" id="KW-0472">Membrane</keyword>
<feature type="transmembrane region" description="Helical" evidence="1">
    <location>
        <begin position="20"/>
        <end position="40"/>
    </location>
</feature>
<feature type="transmembrane region" description="Helical" evidence="1">
    <location>
        <begin position="202"/>
        <end position="225"/>
    </location>
</feature>
<evidence type="ECO:0000313" key="3">
    <source>
        <dbReference type="Proteomes" id="UP000185124"/>
    </source>
</evidence>
<organism evidence="2 3">
    <name type="scientific">Micromonospora cremea</name>
    <dbReference type="NCBI Taxonomy" id="709881"/>
    <lineage>
        <taxon>Bacteria</taxon>
        <taxon>Bacillati</taxon>
        <taxon>Actinomycetota</taxon>
        <taxon>Actinomycetes</taxon>
        <taxon>Micromonosporales</taxon>
        <taxon>Micromonosporaceae</taxon>
        <taxon>Micromonospora</taxon>
    </lineage>
</organism>
<dbReference type="AlphaFoldDB" id="A0A1N5TNY1"/>
<keyword evidence="1" id="KW-1133">Transmembrane helix</keyword>